<dbReference type="EnsemblMetazoa" id="SSS_746s_mrna">
    <property type="protein sequence ID" value="KAF7490106.1"/>
    <property type="gene ID" value="SSS_746"/>
</dbReference>
<feature type="compositionally biased region" description="Polar residues" evidence="2">
    <location>
        <begin position="753"/>
        <end position="762"/>
    </location>
</feature>
<dbReference type="Proteomes" id="UP000070412">
    <property type="component" value="Unassembled WGS sequence"/>
</dbReference>
<dbReference type="GO" id="GO:0000149">
    <property type="term" value="F:SNARE binding"/>
    <property type="evidence" value="ECO:0007669"/>
    <property type="project" value="TreeGrafter"/>
</dbReference>
<accession>A0A834R4U1</accession>
<evidence type="ECO:0000256" key="1">
    <source>
        <dbReference type="ARBA" id="ARBA00023054"/>
    </source>
</evidence>
<dbReference type="GO" id="GO:0035493">
    <property type="term" value="P:SNARE complex assembly"/>
    <property type="evidence" value="ECO:0007669"/>
    <property type="project" value="TreeGrafter"/>
</dbReference>
<protein>
    <submittedName>
        <fullName evidence="4">UV radiation resistance associated protein</fullName>
    </submittedName>
</protein>
<dbReference type="OrthoDB" id="72772at2759"/>
<sequence length="879" mass="102498">MRKSKQSRQEKPNQMVSNKKNNRNNNQSKSSTTSSWFKVQNKRAMKSKQNKAFMKFQNEKNIEEVSKLDQNYDILRSKMINFNRTKEPKPFKNPIAASNCSKESDRYSMNDLLNDTIEKFNTNCFTNMMFHNKNNMFSNVYDYRQNGNELNVDSNDPEPEEEAILYANLNLVFYFTIHYPLIIDCDACSKSRIGSKLVAVNPSWKSFEGSALCSPSISHFIIRIYFLRLDSNKKKNSTFDCEEKGILFLEWSVNLTGLLYIGEELPKDRRFTKNSIIFGLAEGFYTSNTLIRIQMIQCIIRTTSIQNQLERDSLEQDLHRTKIKRKILYKIEQKKRSIELLRKALDHRKKLLRTCQAKIVENDEKLFEYNTDMSSKMQILKRELVLLHDLRSFKLIELNLKLQNFLQSLALRRRLLARKIIEEIYPIVPCAEGPGYSITNAFLPKANHYDFPQNKIISIGLGYCAHLIYILSIIFDIFLFYQIIPFGSRSFIRNVPNKLLKLCNGNFPLYAKSKSSLNTGLFRRGWYFLNQIIVFLRHSMNLRTMDPNKTLYNINSLYLERFFGNDSHIDDDLTLNRFKMSSLRPKENEISLQNNLKILSDIDKIKIENTMIDYLWREVEQMTLQSNRNENTVTEIKEIISKYRHRNRLHNSDRLNELAKRSIDKNSSTSEINSQSPIIVMSSTSSPQSIISNHHRRLSQIQFSLISENRELQSKSLSSNHHCNTFTQINSFRRMRSSSNHTQMPRSFPLAEKSNQSQDSYTPYNQSLSMSLDDGLNFVNFHIDTNEEKQEINSSVDNLLGSYYSEHSTLLSKSDDRIEKNSILEGENETMVDDPFTKISDDNDHDGVSIKAMNTINQTNILKSLANDTNLLLADSKER</sequence>
<evidence type="ECO:0000313" key="4">
    <source>
        <dbReference type="EMBL" id="KAF7490106.1"/>
    </source>
</evidence>
<reference evidence="6" key="1">
    <citation type="journal article" date="2020" name="PLoS Negl. Trop. Dis.">
        <title>High-quality nuclear genome for Sarcoptes scabiei-A critical resource for a neglected parasite.</title>
        <authorList>
            <person name="Korhonen P.K."/>
            <person name="Gasser R.B."/>
            <person name="Ma G."/>
            <person name="Wang T."/>
            <person name="Stroehlein A.J."/>
            <person name="Young N.D."/>
            <person name="Ang C.S."/>
            <person name="Fernando D.D."/>
            <person name="Lu H.C."/>
            <person name="Taylor S."/>
            <person name="Reynolds S.L."/>
            <person name="Mofiz E."/>
            <person name="Najaraj S.H."/>
            <person name="Gowda H."/>
            <person name="Madugundu A."/>
            <person name="Renuse S."/>
            <person name="Holt D."/>
            <person name="Pandey A."/>
            <person name="Papenfuss A.T."/>
            <person name="Fischer K."/>
        </authorList>
    </citation>
    <scope>NUCLEOTIDE SEQUENCE [LARGE SCALE GENOMIC DNA]</scope>
</reference>
<dbReference type="PANTHER" id="PTHR15157:SF5">
    <property type="entry name" value="UV RADIATION RESISTANCE-ASSOCIATED GENE PROTEIN"/>
    <property type="match status" value="1"/>
</dbReference>
<keyword evidence="6" id="KW-1185">Reference proteome</keyword>
<feature type="transmembrane region" description="Helical" evidence="3">
    <location>
        <begin position="463"/>
        <end position="484"/>
    </location>
</feature>
<gene>
    <name evidence="4" type="primary">SSS_746g</name>
    <name evidence="4" type="ORF">SSS_746</name>
</gene>
<dbReference type="GO" id="GO:0000323">
    <property type="term" value="C:lytic vacuole"/>
    <property type="evidence" value="ECO:0007669"/>
    <property type="project" value="TreeGrafter"/>
</dbReference>
<evidence type="ECO:0000256" key="3">
    <source>
        <dbReference type="SAM" id="Phobius"/>
    </source>
</evidence>
<keyword evidence="3" id="KW-0812">Transmembrane</keyword>
<feature type="region of interest" description="Disordered" evidence="2">
    <location>
        <begin position="1"/>
        <end position="40"/>
    </location>
</feature>
<dbReference type="AlphaFoldDB" id="A0A834R4U1"/>
<organism evidence="4">
    <name type="scientific">Sarcoptes scabiei</name>
    <name type="common">Itch mite</name>
    <name type="synonym">Acarus scabiei</name>
    <dbReference type="NCBI Taxonomy" id="52283"/>
    <lineage>
        <taxon>Eukaryota</taxon>
        <taxon>Metazoa</taxon>
        <taxon>Ecdysozoa</taxon>
        <taxon>Arthropoda</taxon>
        <taxon>Chelicerata</taxon>
        <taxon>Arachnida</taxon>
        <taxon>Acari</taxon>
        <taxon>Acariformes</taxon>
        <taxon>Sarcoptiformes</taxon>
        <taxon>Astigmata</taxon>
        <taxon>Psoroptidia</taxon>
        <taxon>Sarcoptoidea</taxon>
        <taxon>Sarcoptidae</taxon>
        <taxon>Sarcoptinae</taxon>
        <taxon>Sarcoptes</taxon>
    </lineage>
</organism>
<evidence type="ECO:0000256" key="2">
    <source>
        <dbReference type="SAM" id="MobiDB-lite"/>
    </source>
</evidence>
<dbReference type="EMBL" id="WVUK01000062">
    <property type="protein sequence ID" value="KAF7490106.1"/>
    <property type="molecule type" value="Genomic_DNA"/>
</dbReference>
<dbReference type="PANTHER" id="PTHR15157">
    <property type="entry name" value="UV RADIATION RESISTANCE-ASSOCIATED GENE PROTEIN"/>
    <property type="match status" value="1"/>
</dbReference>
<keyword evidence="3" id="KW-0472">Membrane</keyword>
<feature type="compositionally biased region" description="Polar residues" evidence="2">
    <location>
        <begin position="734"/>
        <end position="745"/>
    </location>
</feature>
<dbReference type="GO" id="GO:0005768">
    <property type="term" value="C:endosome"/>
    <property type="evidence" value="ECO:0007669"/>
    <property type="project" value="TreeGrafter"/>
</dbReference>
<reference evidence="5" key="3">
    <citation type="submission" date="2022-06" db="UniProtKB">
        <authorList>
            <consortium name="EnsemblMetazoa"/>
        </authorList>
    </citation>
    <scope>IDENTIFICATION</scope>
</reference>
<keyword evidence="3" id="KW-1133">Transmembrane helix</keyword>
<feature type="region of interest" description="Disordered" evidence="2">
    <location>
        <begin position="734"/>
        <end position="762"/>
    </location>
</feature>
<name>A0A834R4U1_SARSC</name>
<proteinExistence type="predicted"/>
<reference evidence="4" key="2">
    <citation type="submission" date="2020-01" db="EMBL/GenBank/DDBJ databases">
        <authorList>
            <person name="Korhonen P.K.K."/>
            <person name="Guangxu M.G."/>
            <person name="Wang T.W."/>
            <person name="Stroehlein A.J.S."/>
            <person name="Young N.D."/>
            <person name="Ang C.-S.A."/>
            <person name="Fernando D.W.F."/>
            <person name="Lu H.L."/>
            <person name="Taylor S.T."/>
            <person name="Ehtesham M.E.M."/>
            <person name="Najaraj S.H.N."/>
            <person name="Harsha G.H.G."/>
            <person name="Madugundu A.M."/>
            <person name="Renuse S.R."/>
            <person name="Holt D.H."/>
            <person name="Pandey A.P."/>
            <person name="Papenfuss A.P."/>
            <person name="Gasser R.B.G."/>
            <person name="Fischer K.F."/>
        </authorList>
    </citation>
    <scope>NUCLEOTIDE SEQUENCE</scope>
    <source>
        <strain evidence="4">SSS_KF_BRIS2020</strain>
    </source>
</reference>
<feature type="compositionally biased region" description="Low complexity" evidence="2">
    <location>
        <begin position="17"/>
        <end position="35"/>
    </location>
</feature>
<keyword evidence="1" id="KW-0175">Coiled coil</keyword>
<evidence type="ECO:0000313" key="6">
    <source>
        <dbReference type="Proteomes" id="UP000070412"/>
    </source>
</evidence>
<evidence type="ECO:0000313" key="5">
    <source>
        <dbReference type="EnsemblMetazoa" id="KAF7490106.1"/>
    </source>
</evidence>